<proteinExistence type="predicted"/>
<protein>
    <submittedName>
        <fullName evidence="2">Uncharacterized protein</fullName>
    </submittedName>
</protein>
<evidence type="ECO:0000256" key="1">
    <source>
        <dbReference type="SAM" id="MobiDB-lite"/>
    </source>
</evidence>
<dbReference type="EMBL" id="BNED01000002">
    <property type="protein sequence ID" value="GHI74647.1"/>
    <property type="molecule type" value="Genomic_DNA"/>
</dbReference>
<feature type="compositionally biased region" description="Basic and acidic residues" evidence="1">
    <location>
        <begin position="47"/>
        <end position="56"/>
    </location>
</feature>
<name>A0ABQ3T2P1_9ACTN</name>
<dbReference type="Proteomes" id="UP000608522">
    <property type="component" value="Unassembled WGS sequence"/>
</dbReference>
<organism evidence="2 3">
    <name type="scientific">Streptomyces spororaveus</name>
    <dbReference type="NCBI Taxonomy" id="284039"/>
    <lineage>
        <taxon>Bacteria</taxon>
        <taxon>Bacillati</taxon>
        <taxon>Actinomycetota</taxon>
        <taxon>Actinomycetes</taxon>
        <taxon>Kitasatosporales</taxon>
        <taxon>Streptomycetaceae</taxon>
        <taxon>Streptomyces</taxon>
    </lineage>
</organism>
<gene>
    <name evidence="2" type="ORF">Sspor_02080</name>
</gene>
<feature type="region of interest" description="Disordered" evidence="1">
    <location>
        <begin position="47"/>
        <end position="87"/>
    </location>
</feature>
<reference evidence="3" key="1">
    <citation type="submission" date="2023-07" db="EMBL/GenBank/DDBJ databases">
        <title>Whole genome shotgun sequence of Streptomyces spororaveus NBRC 15456.</title>
        <authorList>
            <person name="Komaki H."/>
            <person name="Tamura T."/>
        </authorList>
    </citation>
    <scope>NUCLEOTIDE SEQUENCE [LARGE SCALE GENOMIC DNA]</scope>
    <source>
        <strain evidence="3">NBRC 15456</strain>
    </source>
</reference>
<keyword evidence="3" id="KW-1185">Reference proteome</keyword>
<comment type="caution">
    <text evidence="2">The sequence shown here is derived from an EMBL/GenBank/DDBJ whole genome shotgun (WGS) entry which is preliminary data.</text>
</comment>
<evidence type="ECO:0000313" key="2">
    <source>
        <dbReference type="EMBL" id="GHI74647.1"/>
    </source>
</evidence>
<feature type="compositionally biased region" description="Basic and acidic residues" evidence="1">
    <location>
        <begin position="62"/>
        <end position="72"/>
    </location>
</feature>
<evidence type="ECO:0000313" key="3">
    <source>
        <dbReference type="Proteomes" id="UP000608522"/>
    </source>
</evidence>
<accession>A0ABQ3T2P1</accession>
<sequence length="87" mass="10546">MDRGGEAWADPMETDAELKRTFKEYKEGLRRAARSEELRRKRDMEFAAQEEVQRQERRQRKDRGDELRDRMKQALIRLRGSSHRKPD</sequence>